<name>A0ACC0KQA5_CHOFU</name>
<keyword evidence="2" id="KW-1185">Reference proteome</keyword>
<evidence type="ECO:0000313" key="2">
    <source>
        <dbReference type="Proteomes" id="UP001064048"/>
    </source>
</evidence>
<accession>A0ACC0KQA5</accession>
<reference evidence="1 2" key="1">
    <citation type="journal article" date="2022" name="Genome Biol. Evol.">
        <title>The Spruce Budworm Genome: Reconstructing the Evolutionary History of Antifreeze Proteins.</title>
        <authorList>
            <person name="Beliveau C."/>
            <person name="Gagne P."/>
            <person name="Picq S."/>
            <person name="Vernygora O."/>
            <person name="Keeling C.I."/>
            <person name="Pinkney K."/>
            <person name="Doucet D."/>
            <person name="Wen F."/>
            <person name="Johnston J.S."/>
            <person name="Maaroufi H."/>
            <person name="Boyle B."/>
            <person name="Laroche J."/>
            <person name="Dewar K."/>
            <person name="Juretic N."/>
            <person name="Blackburn G."/>
            <person name="Nisole A."/>
            <person name="Brunet B."/>
            <person name="Brandao M."/>
            <person name="Lumley L."/>
            <person name="Duan J."/>
            <person name="Quan G."/>
            <person name="Lucarotti C.J."/>
            <person name="Roe A.D."/>
            <person name="Sperling F.A.H."/>
            <person name="Levesque R.C."/>
            <person name="Cusson M."/>
        </authorList>
    </citation>
    <scope>NUCLEOTIDE SEQUENCE [LARGE SCALE GENOMIC DNA]</scope>
    <source>
        <strain evidence="1">Glfc:IPQL:Cfum</strain>
    </source>
</reference>
<organism evidence="1 2">
    <name type="scientific">Choristoneura fumiferana</name>
    <name type="common">Spruce budworm moth</name>
    <name type="synonym">Archips fumiferana</name>
    <dbReference type="NCBI Taxonomy" id="7141"/>
    <lineage>
        <taxon>Eukaryota</taxon>
        <taxon>Metazoa</taxon>
        <taxon>Ecdysozoa</taxon>
        <taxon>Arthropoda</taxon>
        <taxon>Hexapoda</taxon>
        <taxon>Insecta</taxon>
        <taxon>Pterygota</taxon>
        <taxon>Neoptera</taxon>
        <taxon>Endopterygota</taxon>
        <taxon>Lepidoptera</taxon>
        <taxon>Glossata</taxon>
        <taxon>Ditrysia</taxon>
        <taxon>Tortricoidea</taxon>
        <taxon>Tortricidae</taxon>
        <taxon>Tortricinae</taxon>
        <taxon>Choristoneura</taxon>
    </lineage>
</organism>
<evidence type="ECO:0000313" key="1">
    <source>
        <dbReference type="EMBL" id="KAI8438447.1"/>
    </source>
</evidence>
<comment type="caution">
    <text evidence="1">The sequence shown here is derived from an EMBL/GenBank/DDBJ whole genome shotgun (WGS) entry which is preliminary data.</text>
</comment>
<gene>
    <name evidence="1" type="ORF">MSG28_010960</name>
</gene>
<protein>
    <submittedName>
        <fullName evidence="1">Uncharacterized protein</fullName>
    </submittedName>
</protein>
<proteinExistence type="predicted"/>
<dbReference type="EMBL" id="CM046118">
    <property type="protein sequence ID" value="KAI8438447.1"/>
    <property type="molecule type" value="Genomic_DNA"/>
</dbReference>
<dbReference type="Proteomes" id="UP001064048">
    <property type="component" value="Chromosome 18"/>
</dbReference>
<sequence>MLLPTLNTRILYAARKVTALFSPPRSLHSSLGLWPQDLNPEIKLKIEKHWTEEIQINHSNKNGGLCYVLAQFPYPSGNLHMGHVRVYTISDTIARFHKLNGKKVIHPIGWDAFGLPAENAAIERNIEPQHWTATNIASMKKQLLHLGLNFDWDRELSTCDPEYYKWTQYIFVKLFEKGLAYQNKANVNWDPVDQTVLADEQVDELGCSWRSGAKVEKKTLTQWFIKTTQFAQKLYDGLSSDQLENWKDIINLQKHWIDSEIPVYISDDVNYAEGRDVYIACPSIDKYDRDLAKKLNIPLISTNTRLNIETENQRAIDIAKDKNVGGYFVSSKLKDWLISRQRFWGTPIPIIHCPKCGPIPVPYKDLPLNLPIDSSKPGSKSLGDLNDWGTDVMAGNSDPSCSNVPGAQSESELRVTDMELESPNSLPLGQQTQSSFLENDEEISDIVQSSYLDQLPSYATLDELSEMPPLEQRKPRAAARPWRMETCFDFTKCGIDPKIYVYPTDGPVSASYRKVLSVIRESQYATKDPNEACLFLPAVDTLDADPLSPEHAPDVAAHLSRLPYWNNGRNQLIFNLYAGTWPDYSESSLGFDPGEAILARASASETIFREGFDISLPLFHKEHPEHGGAPAAATANPFPAPRRHLLAFKGKRYVHGIGSETRNSLWHLHDGANLVLVTTCRHGKSWKHLRDERCDEDNREYDKFDYEQLLANSTFCLVARGRRLGSYRFLEALAAGCVPVLLSNGWRLPFDERVDWRRAAVWADERLLLQVPELVRSVTPERILALRQQTQLLWEQYFSSIEKIVFTTIEIIFERVLMHRSSRQREALIWNSSPGGLGTLATYGDSRAQLPGGAVAPARAPAPPRAPAGPAPLPAPVVPLASPPPTPGDTFTALLYVQATSPALHKLLANIAASEHCEKVVIVWDSERAAPALASLPRAAGDARDPLPVLVIDATTHYPGSGGGLGPDGGGAAIVNNVSASIAARDAGAPPLTCIEPPIENYRFEQTTMGRRGITVLAALTIIAVVLPCFTGQPPTAEESIGKDRNLRQTADKIGKRVAHTPKWGFFGTIFHLILEQVNDTKSAYTQISDLVNGQFSDDQMSSRGRGYGGYSGRGSYSGRSSGGYRGSYRGSGGRGSYESRGGRGGGYSSYNNDSRYSSSGGTRYSTSRDRIEDSYKKSYRSETSGGYSNRDYGGRSGSPERKRMRMEGSSSDRRSHDGGGHYGGSYGSRQEMYGSERRTFSEDRRRSPSREGYRKPSAMGPPREPLRSAPRMRAPRRSFRGRTMRSRATFRGAPRSRPSYRRFETRPLGYTRAFRTIKGRRKCGGSTDVVEGSEAEAEAVEAEDGDTDKEPELAGETAPRARPYVHLVCVHCKEKCATFSMYAKHLLSGKHRAAMSGVARRHKTQLLRMRVAQREAQRSLEATAGAELAARTTFCLVCRLNHRTTRHAHNLTDTHRAMKRFLMPFCRVCRIAFRSPMIYEHHICSLEHLKKKANQSSGRRASPKAEGSGDEGMDVDLDNFMTLDSVGDVDEEEKEANNTDDVAEKVKVEKPETNEEKKKIENGGDAVNAAGEDKLWADVDKDIGELLREVDPQGNEGSDDDEDLGRYDKFRKSDKKVKATDGEETETNVADNVEKPNNEVTTLA</sequence>